<dbReference type="Pfam" id="PF18914">
    <property type="entry name" value="DUF5666"/>
    <property type="match status" value="6"/>
</dbReference>
<feature type="domain" description="DUF5666" evidence="1">
    <location>
        <begin position="118"/>
        <end position="185"/>
    </location>
</feature>
<dbReference type="InterPro" id="IPR043724">
    <property type="entry name" value="DUF5666"/>
</dbReference>
<sequence length="494" mass="51461">MSTPDNRNRTYGWKNYWRVITPAALAGLIVACSGGAGGSLAGIGGSGFISSGSISSFGSIFVNGVEFNTDSATFDVEDASGSQQDLSVGMVVQISGSINPDGLTGTATSVRYGDQLEGPVESPVTQNADATEKTFDVLGTTVIVDSTNTVFKGTGFSFDTIELNDGVEVSGHYDQIGTLRATYIELKAADFDLASTVEIEGDISSLSGTRFNIRNVIIDASAANLSDLSNGLQNGVYVEVKGIYDPDTLSITATEVEAEDIELSDSADEVSIEGYITRYASDSDFDINGITVDASAAAFEPTTLVLSLGIKVEAEGAITNGVLNATDIESRDSSAKISAAITSIDTVAGNMTLSVASTVVNVVVTSSTSIEDDRDDLETFNFSNLTSNDFVEIVGFETDTDTITATKIQRSEPADFALQGFAMTATGSAASGGTITVLGATFNFNTDTEFSNTDENLMTAGDINDLLSGIASAPVLVNIEHMEGSDIAVKIDLE</sequence>
<protein>
    <recommendedName>
        <fullName evidence="1">DUF5666 domain-containing protein</fullName>
    </recommendedName>
</protein>
<accession>A0A3B0X4X8</accession>
<feature type="domain" description="DUF5666" evidence="1">
    <location>
        <begin position="429"/>
        <end position="462"/>
    </location>
</feature>
<gene>
    <name evidence="2" type="ORF">MNBD_GAMMA11-1458</name>
</gene>
<evidence type="ECO:0000259" key="1">
    <source>
        <dbReference type="Pfam" id="PF18914"/>
    </source>
</evidence>
<dbReference type="AlphaFoldDB" id="A0A3B0X4X8"/>
<feature type="domain" description="DUF5666" evidence="1">
    <location>
        <begin position="47"/>
        <end position="110"/>
    </location>
</feature>
<evidence type="ECO:0000313" key="2">
    <source>
        <dbReference type="EMBL" id="VAW57967.1"/>
    </source>
</evidence>
<reference evidence="2" key="1">
    <citation type="submission" date="2018-06" db="EMBL/GenBank/DDBJ databases">
        <authorList>
            <person name="Zhirakovskaya E."/>
        </authorList>
    </citation>
    <scope>NUCLEOTIDE SEQUENCE</scope>
</reference>
<dbReference type="PROSITE" id="PS51257">
    <property type="entry name" value="PROKAR_LIPOPROTEIN"/>
    <property type="match status" value="1"/>
</dbReference>
<organism evidence="2">
    <name type="scientific">hydrothermal vent metagenome</name>
    <dbReference type="NCBI Taxonomy" id="652676"/>
    <lineage>
        <taxon>unclassified sequences</taxon>
        <taxon>metagenomes</taxon>
        <taxon>ecological metagenomes</taxon>
    </lineage>
</organism>
<feature type="domain" description="DUF5666" evidence="1">
    <location>
        <begin position="200"/>
        <end position="257"/>
    </location>
</feature>
<feature type="domain" description="DUF5666" evidence="1">
    <location>
        <begin position="341"/>
        <end position="409"/>
    </location>
</feature>
<dbReference type="EMBL" id="UOFG01000007">
    <property type="protein sequence ID" value="VAW57967.1"/>
    <property type="molecule type" value="Genomic_DNA"/>
</dbReference>
<proteinExistence type="predicted"/>
<feature type="domain" description="DUF5666" evidence="1">
    <location>
        <begin position="273"/>
        <end position="329"/>
    </location>
</feature>
<name>A0A3B0X4X8_9ZZZZ</name>